<dbReference type="Proteomes" id="UP000467148">
    <property type="component" value="Chromosome"/>
</dbReference>
<gene>
    <name evidence="5" type="primary">fadD11</name>
    <name evidence="5" type="ORF">MHEL_09260</name>
</gene>
<dbReference type="InterPro" id="IPR042099">
    <property type="entry name" value="ANL_N_sf"/>
</dbReference>
<keyword evidence="1" id="KW-0547">Nucleotide-binding</keyword>
<dbReference type="InterPro" id="IPR045851">
    <property type="entry name" value="AMP-bd_C_sf"/>
</dbReference>
<dbReference type="AlphaFoldDB" id="A0A7I7T186"/>
<name>A0A7I7T186_9MYCO</name>
<dbReference type="Pfam" id="PF00501">
    <property type="entry name" value="AMP-binding"/>
    <property type="match status" value="1"/>
</dbReference>
<keyword evidence="5" id="KW-0436">Ligase</keyword>
<evidence type="ECO:0000256" key="2">
    <source>
        <dbReference type="ARBA" id="ARBA00022840"/>
    </source>
</evidence>
<dbReference type="PROSITE" id="PS00455">
    <property type="entry name" value="AMP_BINDING"/>
    <property type="match status" value="1"/>
</dbReference>
<evidence type="ECO:0000259" key="4">
    <source>
        <dbReference type="Pfam" id="PF00501"/>
    </source>
</evidence>
<reference evidence="5 6" key="1">
    <citation type="journal article" date="2019" name="Emerg. Microbes Infect.">
        <title>Comprehensive subspecies identification of 175 nontuberculous mycobacteria species based on 7547 genomic profiles.</title>
        <authorList>
            <person name="Matsumoto Y."/>
            <person name="Kinjo T."/>
            <person name="Motooka D."/>
            <person name="Nabeya D."/>
            <person name="Jung N."/>
            <person name="Uechi K."/>
            <person name="Horii T."/>
            <person name="Iida T."/>
            <person name="Fujita J."/>
            <person name="Nakamura S."/>
        </authorList>
    </citation>
    <scope>NUCLEOTIDE SEQUENCE [LARGE SCALE GENOMIC DNA]</scope>
    <source>
        <strain evidence="5 6">JCM 30396</strain>
    </source>
</reference>
<dbReference type="KEGG" id="mhev:MHEL_09260"/>
<dbReference type="RefSeq" id="WP_163746456.1">
    <property type="nucleotide sequence ID" value="NZ_AP022596.1"/>
</dbReference>
<proteinExistence type="predicted"/>
<organism evidence="5 6">
    <name type="scientific">Mycolicibacterium helvum</name>
    <dbReference type="NCBI Taxonomy" id="1534349"/>
    <lineage>
        <taxon>Bacteria</taxon>
        <taxon>Bacillati</taxon>
        <taxon>Actinomycetota</taxon>
        <taxon>Actinomycetes</taxon>
        <taxon>Mycobacteriales</taxon>
        <taxon>Mycobacteriaceae</taxon>
        <taxon>Mycolicibacterium</taxon>
    </lineage>
</organism>
<dbReference type="SUPFAM" id="SSF56801">
    <property type="entry name" value="Acetyl-CoA synthetase-like"/>
    <property type="match status" value="1"/>
</dbReference>
<dbReference type="CDD" id="cd05907">
    <property type="entry name" value="VL_LC_FACS_like"/>
    <property type="match status" value="1"/>
</dbReference>
<dbReference type="PANTHER" id="PTHR43272:SF33">
    <property type="entry name" value="AMP-BINDING DOMAIN-CONTAINING PROTEIN-RELATED"/>
    <property type="match status" value="1"/>
</dbReference>
<evidence type="ECO:0000256" key="1">
    <source>
        <dbReference type="ARBA" id="ARBA00022741"/>
    </source>
</evidence>
<dbReference type="GO" id="GO:0005524">
    <property type="term" value="F:ATP binding"/>
    <property type="evidence" value="ECO:0007669"/>
    <property type="project" value="UniProtKB-KW"/>
</dbReference>
<dbReference type="EMBL" id="AP022596">
    <property type="protein sequence ID" value="BBY62683.1"/>
    <property type="molecule type" value="Genomic_DNA"/>
</dbReference>
<feature type="domain" description="AMP-dependent synthetase/ligase" evidence="4">
    <location>
        <begin position="22"/>
        <end position="420"/>
    </location>
</feature>
<comment type="catalytic activity">
    <reaction evidence="3">
        <text>a long-chain fatty acid + ATP + CoA = a long-chain fatty acyl-CoA + AMP + diphosphate</text>
        <dbReference type="Rhea" id="RHEA:15421"/>
        <dbReference type="ChEBI" id="CHEBI:30616"/>
        <dbReference type="ChEBI" id="CHEBI:33019"/>
        <dbReference type="ChEBI" id="CHEBI:57287"/>
        <dbReference type="ChEBI" id="CHEBI:57560"/>
        <dbReference type="ChEBI" id="CHEBI:83139"/>
        <dbReference type="ChEBI" id="CHEBI:456215"/>
        <dbReference type="EC" id="6.2.1.3"/>
    </reaction>
    <physiologicalReaction direction="left-to-right" evidence="3">
        <dbReference type="Rhea" id="RHEA:15422"/>
    </physiologicalReaction>
</comment>
<dbReference type="PANTHER" id="PTHR43272">
    <property type="entry name" value="LONG-CHAIN-FATTY-ACID--COA LIGASE"/>
    <property type="match status" value="1"/>
</dbReference>
<dbReference type="GO" id="GO:0016020">
    <property type="term" value="C:membrane"/>
    <property type="evidence" value="ECO:0007669"/>
    <property type="project" value="TreeGrafter"/>
</dbReference>
<dbReference type="Gene3D" id="3.40.50.12780">
    <property type="entry name" value="N-terminal domain of ligase-like"/>
    <property type="match status" value="1"/>
</dbReference>
<dbReference type="Pfam" id="PF23562">
    <property type="entry name" value="AMP-binding_C_3"/>
    <property type="match status" value="1"/>
</dbReference>
<dbReference type="InterPro" id="IPR000873">
    <property type="entry name" value="AMP-dep_synth/lig_dom"/>
</dbReference>
<dbReference type="Gene3D" id="3.30.300.30">
    <property type="match status" value="1"/>
</dbReference>
<sequence length="600" mass="64405">MATHEPGELDWPATLCEAFGRTVRSIPEQTALRSAEGDTHYTYAEYRSAVADVAAALYERGVRRHDVVALMFENRPVFHIVDAAVMHLGAVACSIYNTSPARDIAHIVESSGARIAVCERGFAARIVEAAPSIDVLCTERGVTGTECLDDLARPDGFDFEAQWQAVEPDDVLTLIYTSGTTGKPKAVELTHRAIVAETFLVAEVLEFRSGDQVPSALPMAHAAQRWGTHYTGMALGLEVICIADLSTMGAHLVTIQPDIWGTVPRILEKMVAALRTRLDAEPDTHKRTMVAAAVDIGQRYAKACNDARLTGGRIPEALAEQRAGVEPILAGLRTAIGLGRIRWLMVGAAPTAPHVHEYLCGLGLEIVEVWGMSELSSAATVNAPGAQKVDTVGRPLRGVEVTLADDGEVLVRGPITMRGYRGDPAATAAAFTPDGRLRTGDLGVIDDQGYLSLIGRKKEIIVNSAGKNISPAKVEAAIKAQSPLIGSVMAVGDARPFLTALVVLDPDELAHFAAQHGLSASEPEQLVDTDVVRAVVAEAIDRANTQLARVEQIKTHVVLPRFWVPDSEELTPTLKLKRHVISQKYSDDIDALYTSAAAAR</sequence>
<evidence type="ECO:0000256" key="3">
    <source>
        <dbReference type="ARBA" id="ARBA00024484"/>
    </source>
</evidence>
<keyword evidence="2" id="KW-0067">ATP-binding</keyword>
<keyword evidence="6" id="KW-1185">Reference proteome</keyword>
<protein>
    <submittedName>
        <fullName evidence="5">Fatty-acid--CoA ligase</fullName>
    </submittedName>
</protein>
<evidence type="ECO:0000313" key="5">
    <source>
        <dbReference type="EMBL" id="BBY62683.1"/>
    </source>
</evidence>
<dbReference type="GO" id="GO:0004467">
    <property type="term" value="F:long-chain fatty acid-CoA ligase activity"/>
    <property type="evidence" value="ECO:0007669"/>
    <property type="project" value="UniProtKB-EC"/>
</dbReference>
<dbReference type="InterPro" id="IPR020845">
    <property type="entry name" value="AMP-binding_CS"/>
</dbReference>
<accession>A0A7I7T186</accession>
<evidence type="ECO:0000313" key="6">
    <source>
        <dbReference type="Proteomes" id="UP000467148"/>
    </source>
</evidence>